<keyword evidence="2" id="KW-1185">Reference proteome</keyword>
<protein>
    <submittedName>
        <fullName evidence="1">Uncharacterized protein</fullName>
    </submittedName>
</protein>
<organism evidence="1 2">
    <name type="scientific">Chaenocephalus aceratus</name>
    <name type="common">Blackfin icefish</name>
    <name type="synonym">Chaenichthys aceratus</name>
    <dbReference type="NCBI Taxonomy" id="36190"/>
    <lineage>
        <taxon>Eukaryota</taxon>
        <taxon>Metazoa</taxon>
        <taxon>Chordata</taxon>
        <taxon>Craniata</taxon>
        <taxon>Vertebrata</taxon>
        <taxon>Euteleostomi</taxon>
        <taxon>Actinopterygii</taxon>
        <taxon>Neopterygii</taxon>
        <taxon>Teleostei</taxon>
        <taxon>Neoteleostei</taxon>
        <taxon>Acanthomorphata</taxon>
        <taxon>Eupercaria</taxon>
        <taxon>Perciformes</taxon>
        <taxon>Notothenioidei</taxon>
        <taxon>Channichthyidae</taxon>
        <taxon>Chaenocephalus</taxon>
    </lineage>
</organism>
<dbReference type="Proteomes" id="UP001057452">
    <property type="component" value="Chromosome 16"/>
</dbReference>
<evidence type="ECO:0000313" key="2">
    <source>
        <dbReference type="Proteomes" id="UP001057452"/>
    </source>
</evidence>
<comment type="caution">
    <text evidence="1">The sequence shown here is derived from an EMBL/GenBank/DDBJ whole genome shotgun (WGS) entry which is preliminary data.</text>
</comment>
<sequence length="1003" mass="112802">MNAKGVILKAFDQFRLKSCIDFKPRDSEEYYINVKKLSGCYSYIGKVISNGQDLSIGPNCDSISTVEHEFLHALGFYHEQSRYDRDDYVTIVNENIQEGFERNFQKGSNKSTTTQGVPYDFWSVMHYGENSFSNGNGSTILTKDPKFQDVIGQILEVSPKDVLELNLLYKCKSTIAFQMQCSFPDETMCQMTSCSQSGLGWEMVTKVKGGPVSDHTSLPSGSGEQGEDAGYFMHVNTASGEEGDSAWLETHRMSLNREHHVQCLQFYYYHSGKMSDHLNIWIREFQDKLDLKGTLRLMGQITGEPTKHWKDMTTREFLKGGHITPLVTGSSLPIPHVGPVEIKYPPKDLNGGPCSSRTTTLEPPRTTDESRYSHVGTLIVDIGDDKSIEEANKNLLQDDILEAPPTTQRSAITNGDQLWTSPVPYVLDKGLEMNAKGLILKAFDQFRLNSCIDFKPRDSEEYYIHVQKLNGCYSYIGKVISNGQNISIGSYCDSISTIEHEFLHALGFYHEQSRSDRDDYVTIVNENIREGREGNFDKQSNETTTTQGVPYDFWSVMHYGKGYFSNGNGSTIITKDPKFQDVIGQRLDVSPKDVLELNLLYKCKSTIAFQMQCSFPDETMCQMTSCSQSGLGWEIVTNVTEGPVSDHTNLPSGSGEQGEDAGYFMHVSTASGEEGDSAWLETHRMSLNREHHEQCLQFYYYHSGNMSDHLNIWIREFQDELDLKGTLRLMGQIDGEPTNYWKLHHVSLNATKHFQVEFDVRKRTGSSTGGFSIDDINLSEIECPHVTMQLDDFEQTLNSSSFGTTIYSPRQYSSGGYAYRVGVLLYNSFFGLFVQLLSGENDDRLEWPCTERQVTFKMLDQNANIQLQMSKQFSITSDLSTSSNGSYVWDNPRLDGLPYVDDNGETIFAGTMNGRTTFSYKDELKTREFLKGGSVIFTFSFQDITGLINGSALPIPQVGQVNIKYPPKELKEDPCSSRTSGFSPGLLCSPVLTLVLAAILLIP</sequence>
<gene>
    <name evidence="1" type="ORF">KUCAC02_014653</name>
</gene>
<evidence type="ECO:0000313" key="1">
    <source>
        <dbReference type="EMBL" id="KAI4811778.1"/>
    </source>
</evidence>
<accession>A0ACB9WEP9</accession>
<proteinExistence type="predicted"/>
<name>A0ACB9WEP9_CHAAC</name>
<reference evidence="1" key="1">
    <citation type="submission" date="2022-05" db="EMBL/GenBank/DDBJ databases">
        <title>Chromosome-level genome of Chaenocephalus aceratus.</title>
        <authorList>
            <person name="Park H."/>
        </authorList>
    </citation>
    <scope>NUCLEOTIDE SEQUENCE</scope>
    <source>
        <strain evidence="1">KU_202001</strain>
    </source>
</reference>
<dbReference type="EMBL" id="CM043800">
    <property type="protein sequence ID" value="KAI4811778.1"/>
    <property type="molecule type" value="Genomic_DNA"/>
</dbReference>